<feature type="compositionally biased region" description="Basic and acidic residues" evidence="1">
    <location>
        <begin position="34"/>
        <end position="50"/>
    </location>
</feature>
<evidence type="ECO:0000313" key="2">
    <source>
        <dbReference type="EMBL" id="KFE72473.1"/>
    </source>
</evidence>
<accession>A0A085WXR0</accession>
<dbReference type="AlphaFoldDB" id="A0A085WXR0"/>
<feature type="compositionally biased region" description="Basic and acidic residues" evidence="1">
    <location>
        <begin position="268"/>
        <end position="306"/>
    </location>
</feature>
<proteinExistence type="predicted"/>
<name>A0A085WXR0_9BACT</name>
<evidence type="ECO:0000256" key="1">
    <source>
        <dbReference type="SAM" id="MobiDB-lite"/>
    </source>
</evidence>
<dbReference type="RefSeq" id="WP_052419677.1">
    <property type="nucleotide sequence ID" value="NZ_JMCB01000001.1"/>
</dbReference>
<dbReference type="OrthoDB" id="5502374at2"/>
<feature type="compositionally biased region" description="Polar residues" evidence="1">
    <location>
        <begin position="253"/>
        <end position="266"/>
    </location>
</feature>
<organism evidence="2 3">
    <name type="scientific">Hyalangium minutum</name>
    <dbReference type="NCBI Taxonomy" id="394096"/>
    <lineage>
        <taxon>Bacteria</taxon>
        <taxon>Pseudomonadati</taxon>
        <taxon>Myxococcota</taxon>
        <taxon>Myxococcia</taxon>
        <taxon>Myxococcales</taxon>
        <taxon>Cystobacterineae</taxon>
        <taxon>Archangiaceae</taxon>
        <taxon>Hyalangium</taxon>
    </lineage>
</organism>
<feature type="compositionally biased region" description="Low complexity" evidence="1">
    <location>
        <begin position="227"/>
        <end position="252"/>
    </location>
</feature>
<feature type="compositionally biased region" description="Basic and acidic residues" evidence="1">
    <location>
        <begin position="59"/>
        <end position="70"/>
    </location>
</feature>
<gene>
    <name evidence="2" type="ORF">DB31_0736</name>
</gene>
<dbReference type="Proteomes" id="UP000028725">
    <property type="component" value="Unassembled WGS sequence"/>
</dbReference>
<dbReference type="EMBL" id="JMCB01000001">
    <property type="protein sequence ID" value="KFE72473.1"/>
    <property type="molecule type" value="Genomic_DNA"/>
</dbReference>
<dbReference type="STRING" id="394096.DB31_0736"/>
<comment type="caution">
    <text evidence="2">The sequence shown here is derived from an EMBL/GenBank/DDBJ whole genome shotgun (WGS) entry which is preliminary data.</text>
</comment>
<evidence type="ECO:0000313" key="3">
    <source>
        <dbReference type="Proteomes" id="UP000028725"/>
    </source>
</evidence>
<keyword evidence="3" id="KW-1185">Reference proteome</keyword>
<feature type="compositionally biased region" description="Basic and acidic residues" evidence="1">
    <location>
        <begin position="118"/>
        <end position="128"/>
    </location>
</feature>
<sequence length="620" mass="64371">MARIDGGGSRQVQARKPEPKPEVQAKSAPASEKSAPKAKAESKPQRDGFDSKGNPQAAEKPKSHVAERNTKAFNSGARNEINRFAQSSKPAATTNKDGSVTRSKTTEKGKNTRTQELTTDKGKLREAQLKYTNTSTTKVKGGTNEVKNSHTSQSDMFGRTTSSKQREATETRGNTATTKSRTEATDRWGNVKTTKGETTKVSDGDNSKSTSSSVTTDGKGNRAVSNETKTVTKDGNTTTTKTTKNSSGSETTHSSTAKYENGTYTLGESKDWKNQKFNTEKSFSKEKELKPSSEDKGFTQKQKTDKLGNAQTAGNLLGAAGVKKTITKGEVDKSKMHENNSSTDPNTFVGNRYGYSGKHEVTIGADGVNASFNREAKAGLYAETKTPDIKKGEAGYQVGANAKLEAAASVDAKGKLDLNGLDASVNAKVGVTAEASVNGKAQTKSVKVAGVDVNASVEGTAKVSASATAEASGKVKVTRNPPTAIAEGTVGASAVVKAEAEVKASAGPFAVKATGYASAGAEAKATGTIGYEDGKIKLGGSLGAALGVGAGGSVNVEVDVKQIGEMAKNTAVKVADANGDGKLGLDDAKAVANNVKDAAVNTAKNVVDNTKKTVMGWLGW</sequence>
<feature type="compositionally biased region" description="Polar residues" evidence="1">
    <location>
        <begin position="145"/>
        <end position="163"/>
    </location>
</feature>
<feature type="compositionally biased region" description="Low complexity" evidence="1">
    <location>
        <begin position="207"/>
        <end position="218"/>
    </location>
</feature>
<feature type="region of interest" description="Disordered" evidence="1">
    <location>
        <begin position="1"/>
        <end position="311"/>
    </location>
</feature>
<protein>
    <submittedName>
        <fullName evidence="2">Uncharacterized protein</fullName>
    </submittedName>
</protein>
<feature type="compositionally biased region" description="Polar residues" evidence="1">
    <location>
        <begin position="84"/>
        <end position="103"/>
    </location>
</feature>
<feature type="compositionally biased region" description="Basic and acidic residues" evidence="1">
    <location>
        <begin position="194"/>
        <end position="206"/>
    </location>
</feature>
<reference evidence="2 3" key="1">
    <citation type="submission" date="2014-04" db="EMBL/GenBank/DDBJ databases">
        <title>Genome assembly of Hyalangium minutum DSM 14724.</title>
        <authorList>
            <person name="Sharma G."/>
            <person name="Subramanian S."/>
        </authorList>
    </citation>
    <scope>NUCLEOTIDE SEQUENCE [LARGE SCALE GENOMIC DNA]</scope>
    <source>
        <strain evidence="2 3">DSM 14724</strain>
    </source>
</reference>